<dbReference type="SUPFAM" id="SSF49785">
    <property type="entry name" value="Galactose-binding domain-like"/>
    <property type="match status" value="4"/>
</dbReference>
<dbReference type="EMBL" id="JALBWM010000153">
    <property type="protein sequence ID" value="MCO1336578.1"/>
    <property type="molecule type" value="Genomic_DNA"/>
</dbReference>
<dbReference type="InterPro" id="IPR008979">
    <property type="entry name" value="Galactose-bd-like_sf"/>
</dbReference>
<feature type="domain" description="GH16" evidence="4">
    <location>
        <begin position="30"/>
        <end position="279"/>
    </location>
</feature>
<dbReference type="Gene3D" id="2.60.120.200">
    <property type="match status" value="1"/>
</dbReference>
<feature type="domain" description="F5/8 type C" evidence="3">
    <location>
        <begin position="628"/>
        <end position="770"/>
    </location>
</feature>
<dbReference type="SUPFAM" id="SSF49899">
    <property type="entry name" value="Concanavalin A-like lectins/glucanases"/>
    <property type="match status" value="1"/>
</dbReference>
<dbReference type="PANTHER" id="PTHR10963:SF55">
    <property type="entry name" value="GLYCOSIDE HYDROLASE FAMILY 16 PROTEIN"/>
    <property type="match status" value="1"/>
</dbReference>
<dbReference type="Gene3D" id="2.60.120.260">
    <property type="entry name" value="Galactose-binding domain-like"/>
    <property type="match status" value="2"/>
</dbReference>
<dbReference type="InterPro" id="IPR000421">
    <property type="entry name" value="FA58C"/>
</dbReference>
<dbReference type="Proteomes" id="UP001139028">
    <property type="component" value="Unassembled WGS sequence"/>
</dbReference>
<name>A0A9X2EV93_9GAMM</name>
<dbReference type="Pfam" id="PF00754">
    <property type="entry name" value="F5_F8_type_C"/>
    <property type="match status" value="1"/>
</dbReference>
<accession>A0A9X2EV93</accession>
<keyword evidence="2" id="KW-0732">Signal</keyword>
<proteinExistence type="inferred from homology"/>
<feature type="chain" id="PRO_5040813152" evidence="2">
    <location>
        <begin position="22"/>
        <end position="893"/>
    </location>
</feature>
<organism evidence="5 6">
    <name type="scientific">Microbulbifer okhotskensis</name>
    <dbReference type="NCBI Taxonomy" id="2926617"/>
    <lineage>
        <taxon>Bacteria</taxon>
        <taxon>Pseudomonadati</taxon>
        <taxon>Pseudomonadota</taxon>
        <taxon>Gammaproteobacteria</taxon>
        <taxon>Cellvibrionales</taxon>
        <taxon>Microbulbiferaceae</taxon>
        <taxon>Microbulbifer</taxon>
    </lineage>
</organism>
<dbReference type="PROSITE" id="PS51762">
    <property type="entry name" value="GH16_2"/>
    <property type="match status" value="1"/>
</dbReference>
<dbReference type="Pfam" id="PF22633">
    <property type="entry name" value="F5_F8_type_C_2"/>
    <property type="match status" value="1"/>
</dbReference>
<dbReference type="RefSeq" id="WP_252472333.1">
    <property type="nucleotide sequence ID" value="NZ_JALBWM010000153.1"/>
</dbReference>
<dbReference type="CDD" id="cd08023">
    <property type="entry name" value="GH16_laminarinase_like"/>
    <property type="match status" value="1"/>
</dbReference>
<dbReference type="GO" id="GO:0005975">
    <property type="term" value="P:carbohydrate metabolic process"/>
    <property type="evidence" value="ECO:0007669"/>
    <property type="project" value="InterPro"/>
</dbReference>
<evidence type="ECO:0000259" key="3">
    <source>
        <dbReference type="PROSITE" id="PS50022"/>
    </source>
</evidence>
<reference evidence="5" key="1">
    <citation type="journal article" date="2022" name="Arch. Microbiol.">
        <title>Microbulbifer okhotskensis sp. nov., isolated from a deep bottom sediment of the Okhotsk Sea.</title>
        <authorList>
            <person name="Romanenko L."/>
            <person name="Kurilenko V."/>
            <person name="Otstavnykh N."/>
            <person name="Velansky P."/>
            <person name="Isaeva M."/>
            <person name="Mikhailov V."/>
        </authorList>
    </citation>
    <scope>NUCLEOTIDE SEQUENCE</scope>
    <source>
        <strain evidence="5">OS29</strain>
    </source>
</reference>
<comment type="similarity">
    <text evidence="1">Belongs to the glycosyl hydrolase 16 family.</text>
</comment>
<dbReference type="InterPro" id="IPR050546">
    <property type="entry name" value="Glycosyl_Hydrlase_16"/>
</dbReference>
<evidence type="ECO:0000256" key="1">
    <source>
        <dbReference type="ARBA" id="ARBA00006865"/>
    </source>
</evidence>
<keyword evidence="6" id="KW-1185">Reference proteome</keyword>
<dbReference type="PANTHER" id="PTHR10963">
    <property type="entry name" value="GLYCOSYL HYDROLASE-RELATED"/>
    <property type="match status" value="1"/>
</dbReference>
<evidence type="ECO:0000259" key="4">
    <source>
        <dbReference type="PROSITE" id="PS51762"/>
    </source>
</evidence>
<dbReference type="Pfam" id="PF00722">
    <property type="entry name" value="Glyco_hydro_16"/>
    <property type="match status" value="1"/>
</dbReference>
<gene>
    <name evidence="5" type="ORF">MO867_19795</name>
</gene>
<evidence type="ECO:0000313" key="6">
    <source>
        <dbReference type="Proteomes" id="UP001139028"/>
    </source>
</evidence>
<sequence length="893" mass="97236">MTLKKSAIAAAIVGTFVSSIANSKTLTWEDTFDGNSIDTSVWTYDVGNSGWGNNELQNYTDDSDNAYVEDGNLVIQALKNVDGSFSSARLKSHGRLSYKYGTIEARIKLPDMDAGLWPAFWQLGGDYGQVGWPACGELDILEAGMAEALEAGVVNSEISGAFHWWHESDDYTGQADYAQSQNLVEDFGSSTNLTEDYHTFGMTWTPDSIIMWVDDEANEIVSIGTDDPAFDEFQQQHFLILNLAVGGIFPQIYDNSEITAPMPAKMYVDYVRIYDNDDSSYSTELSVAADTAKSGNLGIYGDSDEISELLTFGTDTELYVWNNMVSQTSLDDGDALEFAVATGEWFGMGVWMHYDLNLMNYQNGHLNFLMKTTTEESIGIGIASTSGGESWIDLSTEGNSFGLERDGQWHQVSIPLSKFGLDFNTINQALMVRGNAPTADFTLALDDIYFSESGAKTAPATSFSLYTETTDTDSTFELGADGNLYIWGDTLAETASSPYEGSESLAYTSAGAGWFGMAFSPDSYYDLSAFDNDTATLNFALKTSSTTAFKIGMKSGSIDDVEQKWIDFTNGVDPYDFARDGQWHQVSIPVTDFSDEVDMSNVIQLFELLGVDGEISDIEIDDIYFSGGSGSDDGSDDGSDTGSRDLIAQATVTTSNEIQSIDNAIDGNRSTRWESAHGGDSAWILLDLGKAEALNTLSIDWEAANAAAYTVQGSNNSTSWTTLASFNGGNAGERTDEYALSGDYRYVRLYFTKRSTVYGYSIWELNLTGGSGQDSNISATSELQSADLAIDGDSSTRWESVHGLDNVSLTYDLGAQQAIGTVSIDWEAANAATYSLLASTDGAQWTNIQSFSGMSAGDRKDLISVEGNYRYLKVDCTERSTAYGYSIWEIDTF</sequence>
<dbReference type="InterPro" id="IPR000757">
    <property type="entry name" value="Beta-glucanase-like"/>
</dbReference>
<evidence type="ECO:0000313" key="5">
    <source>
        <dbReference type="EMBL" id="MCO1336578.1"/>
    </source>
</evidence>
<protein>
    <submittedName>
        <fullName evidence="5">Discoidin domain-containing protein</fullName>
    </submittedName>
</protein>
<dbReference type="InterPro" id="IPR013320">
    <property type="entry name" value="ConA-like_dom_sf"/>
</dbReference>
<feature type="domain" description="F5/8 type C" evidence="3">
    <location>
        <begin position="791"/>
        <end position="893"/>
    </location>
</feature>
<dbReference type="Gene3D" id="2.60.120.430">
    <property type="entry name" value="Galactose-binding lectin"/>
    <property type="match status" value="2"/>
</dbReference>
<dbReference type="PROSITE" id="PS50022">
    <property type="entry name" value="FA58C_3"/>
    <property type="match status" value="2"/>
</dbReference>
<dbReference type="GO" id="GO:0004553">
    <property type="term" value="F:hydrolase activity, hydrolyzing O-glycosyl compounds"/>
    <property type="evidence" value="ECO:0007669"/>
    <property type="project" value="InterPro"/>
</dbReference>
<evidence type="ECO:0000256" key="2">
    <source>
        <dbReference type="SAM" id="SignalP"/>
    </source>
</evidence>
<comment type="caution">
    <text evidence="5">The sequence shown here is derived from an EMBL/GenBank/DDBJ whole genome shotgun (WGS) entry which is preliminary data.</text>
</comment>
<dbReference type="AlphaFoldDB" id="A0A9X2EV93"/>
<feature type="signal peptide" evidence="2">
    <location>
        <begin position="1"/>
        <end position="21"/>
    </location>
</feature>